<reference evidence="3" key="1">
    <citation type="journal article" date="2019" name="Int. J. Syst. Evol. Microbiol.">
        <title>The Global Catalogue of Microorganisms (GCM) 10K type strain sequencing project: providing services to taxonomists for standard genome sequencing and annotation.</title>
        <authorList>
            <consortium name="The Broad Institute Genomics Platform"/>
            <consortium name="The Broad Institute Genome Sequencing Center for Infectious Disease"/>
            <person name="Wu L."/>
            <person name="Ma J."/>
        </authorList>
    </citation>
    <scope>NUCLEOTIDE SEQUENCE [LARGE SCALE GENOMIC DNA]</scope>
    <source>
        <strain evidence="3">CGMCC 1.15043</strain>
    </source>
</reference>
<feature type="domain" description="BIG2" evidence="1">
    <location>
        <begin position="796"/>
        <end position="878"/>
    </location>
</feature>
<proteinExistence type="predicted"/>
<name>A0ABQ1EMW7_9BACL</name>
<dbReference type="Pfam" id="PF02368">
    <property type="entry name" value="Big_2"/>
    <property type="match status" value="2"/>
</dbReference>
<dbReference type="RefSeq" id="WP_189012024.1">
    <property type="nucleotide sequence ID" value="NZ_BMHE01000010.1"/>
</dbReference>
<dbReference type="InterPro" id="IPR006626">
    <property type="entry name" value="PbH1"/>
</dbReference>
<dbReference type="Gene3D" id="2.60.40.1080">
    <property type="match status" value="2"/>
</dbReference>
<evidence type="ECO:0000259" key="1">
    <source>
        <dbReference type="SMART" id="SM00635"/>
    </source>
</evidence>
<dbReference type="Gene3D" id="2.60.120.560">
    <property type="entry name" value="Exo-inulinase, domain 1"/>
    <property type="match status" value="3"/>
</dbReference>
<keyword evidence="3" id="KW-1185">Reference proteome</keyword>
<dbReference type="SMART" id="SM00635">
    <property type="entry name" value="BID_2"/>
    <property type="match status" value="2"/>
</dbReference>
<dbReference type="Proteomes" id="UP000615455">
    <property type="component" value="Unassembled WGS sequence"/>
</dbReference>
<comment type="caution">
    <text evidence="2">The sequence shown here is derived from an EMBL/GenBank/DDBJ whole genome shotgun (WGS) entry which is preliminary data.</text>
</comment>
<accession>A0ABQ1EMW7</accession>
<dbReference type="InterPro" id="IPR011050">
    <property type="entry name" value="Pectin_lyase_fold/virulence"/>
</dbReference>
<evidence type="ECO:0000313" key="2">
    <source>
        <dbReference type="EMBL" id="GFZ79006.1"/>
    </source>
</evidence>
<dbReference type="SUPFAM" id="SSF51126">
    <property type="entry name" value="Pectin lyase-like"/>
    <property type="match status" value="1"/>
</dbReference>
<organism evidence="2 3">
    <name type="scientific">Paenibacillus marchantiophytorum</name>
    <dbReference type="NCBI Taxonomy" id="1619310"/>
    <lineage>
        <taxon>Bacteria</taxon>
        <taxon>Bacillati</taxon>
        <taxon>Bacillota</taxon>
        <taxon>Bacilli</taxon>
        <taxon>Bacillales</taxon>
        <taxon>Paenibacillaceae</taxon>
        <taxon>Paenibacillus</taxon>
    </lineage>
</organism>
<dbReference type="SUPFAM" id="SSF49373">
    <property type="entry name" value="Invasin/intimin cell-adhesion fragments"/>
    <property type="match status" value="2"/>
</dbReference>
<dbReference type="InterPro" id="IPR003343">
    <property type="entry name" value="Big_2"/>
</dbReference>
<dbReference type="InterPro" id="IPR012334">
    <property type="entry name" value="Pectin_lyas_fold"/>
</dbReference>
<dbReference type="InterPro" id="IPR008964">
    <property type="entry name" value="Invasin/intimin_cell_adhesion"/>
</dbReference>
<sequence length="1240" mass="131219">MIRSTKKWFSPALIFIMLFVAVFGGNFEVARAAGNGNAYYVDAVNGSDSNNGLSSAAAWQSLSKVNSTVFMPGDRILLKAGGVWTGQLYPKGSGSAGNPITIDQYGTGSKPLIQGGGLIGGAVYLNNQEYMVIQNLEVTNKSDTMVDGIAGILVDATDFGTLNSIKILNNYVHEVRGGYEGQNKYLGGIAVRAMGTSVSTRFNDVLIEGNRVEDVSRSGIVTHSLWRIRPGATTGSGAYSAWTNVVVRNNAVHLTFGDGILVTTAVNALIEYNVNSYANSNDLGLANAGIWAWNSDGTIIQYNEAFATQNTNDGQGFDIDYAQDGTIIQYNYSHDNEGGFLLFASDGSRGRTSTNGIARYNISQNDLERVIHVTGTVDNSKIYNNTIYVRPGLNTRIFHHSYWGGIPDNTAYYNNIIVNYGSGGYRLTSNTNNTFDYNLFYGNHPATEPADPHKLTSDPLLANPGKALNRDTVDGYLLKAGSPALSSGLLMANNGGKDYWGNSVSASAAPNRGAYNGPGITYAVPTPTPLKLTWFSDNFNDGNGAGWNAVLGSAANWTIVNDGTPRYQASSSSGDSMTTSGQAWSNMSLQARVKSSSLLSGGSVSLVARYTDLNNFYRFGYSDTSKKWTIWKKQSGVNTVLATSATFSYSLNTEYNVRALLNGSALSLQVDSGSGFVTVCSTTDAGLTSGLVGLLTYKSTNTYDDVIVSPIVTGIGFNPTSYSVAAGLTKNSVVEATLPDNTKIVLTSGVAYSSSNPNVAKVDTATGVVVGVSAGSAIITATYEGQTATTTVTVTPPSSISFNHTGYSVAVGSTESPVVYATDSDNRTAVLTSGVAYSSSNSNIATVNAATGVVTGIAVGSSNITATYQGKTATAAVTVTLPLINDNFNDGDASGWSVANGSAANWTIVNDGTSRYQGVSSSNDALTITGQNWSDISLQAKVKSSAISSNGSISLVARYTDNNNYYKFAYNEASAKWLIWKMQSGTWTILTKSESFMYDLNTDYTVRAVLNGSDLSLQVDSGSGFITVCSVTDSSFASGRVGLQTYKNTSTFDDVIVSPLSSGTLLSDNFNDGDAAGWNTTLGSAANWMIISDGTPRYQANNATGSSMVTTGQNWSNISLQAKVKSSSMVSDGSVSLIARYTDLNNFYRFGYSDTSKKWTIWKQQSGVYTVLATSATFSYSLNTEYTVRAVLNGSGLSLQVDSGSGFTTVCSASDASFTSGLVGLLSYKSTNTYDDVIVY</sequence>
<gene>
    <name evidence="2" type="ORF">GCM10008018_25710</name>
</gene>
<dbReference type="EMBL" id="BMHE01000010">
    <property type="protein sequence ID" value="GFZ79006.1"/>
    <property type="molecule type" value="Genomic_DNA"/>
</dbReference>
<evidence type="ECO:0000313" key="3">
    <source>
        <dbReference type="Proteomes" id="UP000615455"/>
    </source>
</evidence>
<protein>
    <recommendedName>
        <fullName evidence="1">BIG2 domain-containing protein</fullName>
    </recommendedName>
</protein>
<feature type="domain" description="BIG2" evidence="1">
    <location>
        <begin position="711"/>
        <end position="793"/>
    </location>
</feature>
<dbReference type="Gene3D" id="2.160.20.10">
    <property type="entry name" value="Single-stranded right-handed beta-helix, Pectin lyase-like"/>
    <property type="match status" value="1"/>
</dbReference>
<dbReference type="SMART" id="SM00710">
    <property type="entry name" value="PbH1"/>
    <property type="match status" value="7"/>
</dbReference>